<feature type="domain" description="Nucleoside transporter/FeoB GTPase Gate" evidence="2">
    <location>
        <begin position="49"/>
        <end position="142"/>
    </location>
</feature>
<gene>
    <name evidence="3" type="ORF">GNP95_00165</name>
</gene>
<evidence type="ECO:0000256" key="1">
    <source>
        <dbReference type="SAM" id="Phobius"/>
    </source>
</evidence>
<feature type="transmembrane region" description="Helical" evidence="1">
    <location>
        <begin position="386"/>
        <end position="407"/>
    </location>
</feature>
<protein>
    <submittedName>
        <fullName evidence="3">Nucleoside recognition domain-containing protein</fullName>
    </submittedName>
</protein>
<dbReference type="Pfam" id="PF07670">
    <property type="entry name" value="Gate"/>
    <property type="match status" value="1"/>
</dbReference>
<keyword evidence="1" id="KW-1133">Transmembrane helix</keyword>
<feature type="transmembrane region" description="Helical" evidence="1">
    <location>
        <begin position="241"/>
        <end position="261"/>
    </location>
</feature>
<organism evidence="3 4">
    <name type="scientific">Paenibacillus woosongensis</name>
    <dbReference type="NCBI Taxonomy" id="307580"/>
    <lineage>
        <taxon>Bacteria</taxon>
        <taxon>Bacillati</taxon>
        <taxon>Bacillota</taxon>
        <taxon>Bacilli</taxon>
        <taxon>Bacillales</taxon>
        <taxon>Paenibacillaceae</taxon>
        <taxon>Paenibacillus</taxon>
    </lineage>
</organism>
<keyword evidence="1" id="KW-0812">Transmembrane</keyword>
<feature type="transmembrane region" description="Helical" evidence="1">
    <location>
        <begin position="45"/>
        <end position="70"/>
    </location>
</feature>
<accession>A0A7X2YX50</accession>
<feature type="transmembrane region" description="Helical" evidence="1">
    <location>
        <begin position="12"/>
        <end position="33"/>
    </location>
</feature>
<dbReference type="OrthoDB" id="1645614at2"/>
<proteinExistence type="predicted"/>
<comment type="caution">
    <text evidence="3">The sequence shown here is derived from an EMBL/GenBank/DDBJ whole genome shotgun (WGS) entry which is preliminary data.</text>
</comment>
<feature type="transmembrane region" description="Helical" evidence="1">
    <location>
        <begin position="126"/>
        <end position="147"/>
    </location>
</feature>
<name>A0A7X2YX50_9BACL</name>
<dbReference type="InterPro" id="IPR011642">
    <property type="entry name" value="Gate_dom"/>
</dbReference>
<keyword evidence="1" id="KW-0472">Membrane</keyword>
<evidence type="ECO:0000313" key="3">
    <source>
        <dbReference type="EMBL" id="MUG43431.1"/>
    </source>
</evidence>
<feature type="transmembrane region" description="Helical" evidence="1">
    <location>
        <begin position="90"/>
        <end position="114"/>
    </location>
</feature>
<reference evidence="3 4" key="1">
    <citation type="submission" date="2019-11" db="EMBL/GenBank/DDBJ databases">
        <title>Draft genome sequences of five Paenibacillus species of dairy origin.</title>
        <authorList>
            <person name="Olajide A.M."/>
            <person name="Chen S."/>
            <person name="Lapointe G."/>
        </authorList>
    </citation>
    <scope>NUCLEOTIDE SEQUENCE [LARGE SCALE GENOMIC DNA]</scope>
    <source>
        <strain evidence="3 4">12CR55</strain>
    </source>
</reference>
<sequence>MNHESSRNGGLLSTILLGMTAVLLVICIIYAPSQAFEASSQGLALWWRIVFPALLPFLVLSQILMATGYAHGLGSFIDPVTRRILGLPGTLGWVLPLGMTAGFPAAAEAAAALYKQGKITAHEAEKLASFSHYCSPVLIVIVVGTAYMKQPELGLFLLGIHWASGLSAAVTMNWLSFGLKRKQSDTGPADSHQTGSGSAESRWKLAIRQIEEARREDGRSFGKLLGDSVGSSVQTLMATGGYMLIFAVIIQIASSWLAPLLSPSLTAKPIAALLEVHLGSYALVTTGLSSPLPAALTGALLGWSGLSAYLQARAALKPTGLSGVFFLINRIIHGMYAYVLTLLLWKPFAAMMPLSFPANGSLNGTAAWVPGEGLPLMKWRIFSSVVSWQLCMLGLLIMLVLFAAFLWSRHFRTKRTS</sequence>
<feature type="transmembrane region" description="Helical" evidence="1">
    <location>
        <begin position="281"/>
        <end position="303"/>
    </location>
</feature>
<dbReference type="Proteomes" id="UP000447876">
    <property type="component" value="Unassembled WGS sequence"/>
</dbReference>
<dbReference type="EMBL" id="WNZW01000001">
    <property type="protein sequence ID" value="MUG43431.1"/>
    <property type="molecule type" value="Genomic_DNA"/>
</dbReference>
<feature type="transmembrane region" description="Helical" evidence="1">
    <location>
        <begin position="324"/>
        <end position="345"/>
    </location>
</feature>
<feature type="transmembrane region" description="Helical" evidence="1">
    <location>
        <begin position="153"/>
        <end position="175"/>
    </location>
</feature>
<dbReference type="AlphaFoldDB" id="A0A7X2YX50"/>
<evidence type="ECO:0000313" key="4">
    <source>
        <dbReference type="Proteomes" id="UP000447876"/>
    </source>
</evidence>
<evidence type="ECO:0000259" key="2">
    <source>
        <dbReference type="Pfam" id="PF07670"/>
    </source>
</evidence>
<dbReference type="RefSeq" id="WP_155608924.1">
    <property type="nucleotide sequence ID" value="NZ_WNZW01000001.1"/>
</dbReference>